<evidence type="ECO:0000256" key="2">
    <source>
        <dbReference type="SAM" id="SignalP"/>
    </source>
</evidence>
<dbReference type="Gene3D" id="2.130.10.10">
    <property type="entry name" value="YVTN repeat-like/Quinoprotein amine dehydrogenase"/>
    <property type="match status" value="1"/>
</dbReference>
<proteinExistence type="predicted"/>
<dbReference type="RefSeq" id="WP_265384384.1">
    <property type="nucleotide sequence ID" value="NZ_CP110615.1"/>
</dbReference>
<accession>A0ABY6P3P9</accession>
<evidence type="ECO:0000256" key="1">
    <source>
        <dbReference type="SAM" id="MobiDB-lite"/>
    </source>
</evidence>
<gene>
    <name evidence="3" type="ORF">RHODO2019_07715</name>
</gene>
<organism evidence="3 4">
    <name type="scientific">Rhodococcus antarcticus</name>
    <dbReference type="NCBI Taxonomy" id="2987751"/>
    <lineage>
        <taxon>Bacteria</taxon>
        <taxon>Bacillati</taxon>
        <taxon>Actinomycetota</taxon>
        <taxon>Actinomycetes</taxon>
        <taxon>Mycobacteriales</taxon>
        <taxon>Nocardiaceae</taxon>
        <taxon>Rhodococcus</taxon>
    </lineage>
</organism>
<reference evidence="3" key="1">
    <citation type="submission" date="2022-10" db="EMBL/GenBank/DDBJ databases">
        <title>Rhodococcus sp.75.</title>
        <authorList>
            <person name="Sun M."/>
        </authorList>
    </citation>
    <scope>NUCLEOTIDE SEQUENCE</scope>
    <source>
        <strain evidence="3">75</strain>
    </source>
</reference>
<dbReference type="Proteomes" id="UP001164965">
    <property type="component" value="Chromosome"/>
</dbReference>
<keyword evidence="2" id="KW-0732">Signal</keyword>
<feature type="chain" id="PRO_5046368856" description="Lipoprotein" evidence="2">
    <location>
        <begin position="16"/>
        <end position="340"/>
    </location>
</feature>
<protein>
    <recommendedName>
        <fullName evidence="5">Lipoprotein</fullName>
    </recommendedName>
</protein>
<evidence type="ECO:0008006" key="5">
    <source>
        <dbReference type="Google" id="ProtNLM"/>
    </source>
</evidence>
<dbReference type="EMBL" id="CP110615">
    <property type="protein sequence ID" value="UZJ26280.1"/>
    <property type="molecule type" value="Genomic_DNA"/>
</dbReference>
<name>A0ABY6P3P9_9NOCA</name>
<feature type="signal peptide" evidence="2">
    <location>
        <begin position="1"/>
        <end position="15"/>
    </location>
</feature>
<dbReference type="PROSITE" id="PS51257">
    <property type="entry name" value="PROKAR_LIPOPROTEIN"/>
    <property type="match status" value="1"/>
</dbReference>
<keyword evidence="4" id="KW-1185">Reference proteome</keyword>
<feature type="region of interest" description="Disordered" evidence="1">
    <location>
        <begin position="30"/>
        <end position="58"/>
    </location>
</feature>
<dbReference type="InterPro" id="IPR015943">
    <property type="entry name" value="WD40/YVTN_repeat-like_dom_sf"/>
</dbReference>
<sequence>MTVLVRSAVTGSVVAALLLAGCSSGGSSGGASTLDTIPAAQPATSPQQTGALPGTTTTVGSPLTATVVDRSTRTLVLAATGPDRLVLLDLDDLSRAARSVPLPAPATQVELAGDGGSVLVALPGAVARVDTTSGALTSTAVDGDVTAVLQLSDGRVAAGLGSGTTVLLGPDGTVQATVGGLAGVDDLVEAAGAVVAVDRQQTAAAVLDLGSDSLGVALRAGEGATNAVADRYGRVLVVDTTGGELIALGADPLLMRQRYPVPGSPYGIAYDPTTDLAWVTLTATNQVVGYDVRGGEPVERYRFDTVAQPNSVAVDPADGVVLVSSATGAGVQRIVPGARG</sequence>
<feature type="compositionally biased region" description="Polar residues" evidence="1">
    <location>
        <begin position="42"/>
        <end position="58"/>
    </location>
</feature>
<evidence type="ECO:0000313" key="3">
    <source>
        <dbReference type="EMBL" id="UZJ26280.1"/>
    </source>
</evidence>
<dbReference type="SUPFAM" id="SSF75011">
    <property type="entry name" value="3-carboxy-cis,cis-mucoante lactonizing enzyme"/>
    <property type="match status" value="1"/>
</dbReference>
<evidence type="ECO:0000313" key="4">
    <source>
        <dbReference type="Proteomes" id="UP001164965"/>
    </source>
</evidence>